<dbReference type="SMART" id="SM00852">
    <property type="entry name" value="MoCF_biosynth"/>
    <property type="match status" value="1"/>
</dbReference>
<dbReference type="Gene3D" id="3.30.70.2860">
    <property type="match status" value="1"/>
</dbReference>
<dbReference type="Pfam" id="PF00994">
    <property type="entry name" value="MoCF_biosynth"/>
    <property type="match status" value="1"/>
</dbReference>
<dbReference type="InterPro" id="IPR008135">
    <property type="entry name" value="Competence-induced_CinA"/>
</dbReference>
<feature type="domain" description="MoaB/Mog" evidence="2">
    <location>
        <begin position="5"/>
        <end position="171"/>
    </location>
</feature>
<sequence precursor="true">METAEIVGVGSELIRGETLDTNTAEVARSLRPYALEVWRTLRVADDPARLAQTARELWPGARLLVFLGGLGPTPDDVTTEAVARGLGLELAEDPAMVRTIEDRFARMGRTMTRINVKQAVKPRAAVWLANPRGTAPGWWLREGGRDLVALPGPPAEWRPMWAGLLPRLGLPQSGAVRRELKTFGLGESQIMARLADLWDAGVTSGIYAHADGVHLSAEGAPAAVERWMNEVSRRLAGHVWGYDEDTLPGQVLARLREQGATLATMESLTGGLLAALVTEVPGASRNYLGGMVSYSMGAKARFGVPTDTLTAHGAVSAETASAMAEAARRELNATYGLATTGVAGPDELEGHPVGTVYVGLAGPDGTQTKRYRFPPLGREAVRLRAAYAALALFWSHRR</sequence>
<dbReference type="PANTHER" id="PTHR13939">
    <property type="entry name" value="NICOTINAMIDE-NUCLEOTIDE AMIDOHYDROLASE PNCC"/>
    <property type="match status" value="1"/>
</dbReference>
<dbReference type="InterPro" id="IPR050101">
    <property type="entry name" value="CinA"/>
</dbReference>
<dbReference type="InterPro" id="IPR008136">
    <property type="entry name" value="CinA_C"/>
</dbReference>
<dbReference type="NCBIfam" id="TIGR00199">
    <property type="entry name" value="PncC_domain"/>
    <property type="match status" value="1"/>
</dbReference>
<dbReference type="eggNOG" id="COG1058">
    <property type="taxonomic scope" value="Bacteria"/>
</dbReference>
<dbReference type="HAMAP" id="MF_00226_B">
    <property type="entry name" value="CinA_B"/>
    <property type="match status" value="1"/>
</dbReference>
<dbReference type="Pfam" id="PF18146">
    <property type="entry name" value="CinA_KH"/>
    <property type="match status" value="1"/>
</dbReference>
<dbReference type="HOGENOM" id="CLU_030805_9_3_0"/>
<evidence type="ECO:0000256" key="1">
    <source>
        <dbReference type="HAMAP-Rule" id="MF_00226"/>
    </source>
</evidence>
<keyword evidence="4" id="KW-1185">Reference proteome</keyword>
<protein>
    <recommendedName>
        <fullName evidence="1">CinA-like protein</fullName>
    </recommendedName>
</protein>
<dbReference type="Proteomes" id="UP000008722">
    <property type="component" value="Chromosome"/>
</dbReference>
<comment type="similarity">
    <text evidence="1">Belongs to the CinA family.</text>
</comment>
<organism evidence="3 4">
    <name type="scientific">Oceanithermus profundus (strain DSM 14977 / NBRC 100410 / VKM B-2274 / 506)</name>
    <dbReference type="NCBI Taxonomy" id="670487"/>
    <lineage>
        <taxon>Bacteria</taxon>
        <taxon>Thermotogati</taxon>
        <taxon>Deinococcota</taxon>
        <taxon>Deinococci</taxon>
        <taxon>Thermales</taxon>
        <taxon>Thermaceae</taxon>
        <taxon>Oceanithermus</taxon>
    </lineage>
</organism>
<dbReference type="STRING" id="670487.Ocepr_0120"/>
<reference evidence="4" key="1">
    <citation type="submission" date="2010-11" db="EMBL/GenBank/DDBJ databases">
        <title>The complete sequence of chromosome of Oceanithermus profundus DSM 14977.</title>
        <authorList>
            <consortium name="US DOE Joint Genome Institute (JGI-PGF)"/>
            <person name="Lucas S."/>
            <person name="Copeland A."/>
            <person name="Lapidus A."/>
            <person name="Bruce D."/>
            <person name="Goodwin L."/>
            <person name="Pitluck S."/>
            <person name="Kyrpides N."/>
            <person name="Mavromatis K."/>
            <person name="Pagani I."/>
            <person name="Ivanova N."/>
            <person name="Zhang X."/>
            <person name="Brettin T."/>
            <person name="Detter J.C."/>
            <person name="Tapia R."/>
            <person name="Han C."/>
            <person name="Land M."/>
            <person name="Hauser L."/>
            <person name="Markowitz V."/>
            <person name="Cheng J.-F."/>
            <person name="Hugenholtz P."/>
            <person name="Woyke T."/>
            <person name="Wu D."/>
            <person name="Tindall B."/>
            <person name="Faehnrich R."/>
            <person name="Brambilla E."/>
            <person name="Klenk H.-P."/>
            <person name="Eisen J.A."/>
        </authorList>
    </citation>
    <scope>NUCLEOTIDE SEQUENCE [LARGE SCALE GENOMIC DNA]</scope>
    <source>
        <strain evidence="4">DSM 14977 / NBRC 100410 / VKM B-2274 / 506</strain>
    </source>
</reference>
<dbReference type="InterPro" id="IPR001453">
    <property type="entry name" value="MoaB/Mog_dom"/>
</dbReference>
<proteinExistence type="inferred from homology"/>
<dbReference type="CDD" id="cd00885">
    <property type="entry name" value="cinA"/>
    <property type="match status" value="1"/>
</dbReference>
<dbReference type="InterPro" id="IPR036653">
    <property type="entry name" value="CinA-like_C"/>
</dbReference>
<dbReference type="PIRSF" id="PIRSF006728">
    <property type="entry name" value="CinA"/>
    <property type="match status" value="1"/>
</dbReference>
<dbReference type="NCBIfam" id="TIGR00200">
    <property type="entry name" value="cinA_nterm"/>
    <property type="match status" value="1"/>
</dbReference>
<reference evidence="3 4" key="2">
    <citation type="journal article" date="2011" name="Stand. Genomic Sci.">
        <title>Complete genome sequence of Oceanithermus profundus type strain (506).</title>
        <authorList>
            <person name="Pati A."/>
            <person name="Zhang X."/>
            <person name="Lapidus A."/>
            <person name="Nolan M."/>
            <person name="Lucas S."/>
            <person name="Del Rio T.G."/>
            <person name="Tice H."/>
            <person name="Cheng J.F."/>
            <person name="Tapia R."/>
            <person name="Han C."/>
            <person name="Goodwin L."/>
            <person name="Pitluck S."/>
            <person name="Liolios K."/>
            <person name="Pagani I."/>
            <person name="Ivanova N."/>
            <person name="Mavromatis K."/>
            <person name="Chen A."/>
            <person name="Palaniappan K."/>
            <person name="Hauser L."/>
            <person name="Jeffries C.D."/>
            <person name="Brambilla E.M."/>
            <person name="Rohl A."/>
            <person name="Mwirichia R."/>
            <person name="Rohde M."/>
            <person name="Tindall B.J."/>
            <person name="Sikorski J."/>
            <person name="Wirth R."/>
            <person name="Goker M."/>
            <person name="Woyke T."/>
            <person name="Detter J.C."/>
            <person name="Bristow J."/>
            <person name="Eisen J.A."/>
            <person name="Markowitz V."/>
            <person name="Hugenholtz P."/>
            <person name="Kyrpides N.C."/>
            <person name="Klenk H.P."/>
            <person name="Land M."/>
        </authorList>
    </citation>
    <scope>NUCLEOTIDE SEQUENCE [LARGE SCALE GENOMIC DNA]</scope>
    <source>
        <strain evidence="4">DSM 14977 / NBRC 100410 / VKM B-2274 / 506</strain>
    </source>
</reference>
<dbReference type="AlphaFoldDB" id="E4U5M5"/>
<evidence type="ECO:0000313" key="3">
    <source>
        <dbReference type="EMBL" id="ADR35583.1"/>
    </source>
</evidence>
<accession>E4U5M5</accession>
<dbReference type="Gene3D" id="3.40.980.10">
    <property type="entry name" value="MoaB/Mog-like domain"/>
    <property type="match status" value="1"/>
</dbReference>
<dbReference type="EMBL" id="CP002361">
    <property type="protein sequence ID" value="ADR35583.1"/>
    <property type="molecule type" value="Genomic_DNA"/>
</dbReference>
<dbReference type="OrthoDB" id="9801454at2"/>
<evidence type="ECO:0000259" key="2">
    <source>
        <dbReference type="SMART" id="SM00852"/>
    </source>
</evidence>
<dbReference type="Gene3D" id="3.90.950.20">
    <property type="entry name" value="CinA-like"/>
    <property type="match status" value="1"/>
</dbReference>
<name>E4U5M5_OCEP5</name>
<dbReference type="RefSeq" id="WP_013456753.1">
    <property type="nucleotide sequence ID" value="NC_014761.1"/>
</dbReference>
<dbReference type="KEGG" id="opr:Ocepr_0120"/>
<dbReference type="eggNOG" id="COG1546">
    <property type="taxonomic scope" value="Bacteria"/>
</dbReference>
<dbReference type="InterPro" id="IPR041424">
    <property type="entry name" value="CinA_KH"/>
</dbReference>
<dbReference type="SUPFAM" id="SSF53218">
    <property type="entry name" value="Molybdenum cofactor biosynthesis proteins"/>
    <property type="match status" value="1"/>
</dbReference>
<dbReference type="PANTHER" id="PTHR13939:SF0">
    <property type="entry name" value="NMN AMIDOHYDROLASE-LIKE PROTEIN YFAY"/>
    <property type="match status" value="1"/>
</dbReference>
<dbReference type="InterPro" id="IPR036425">
    <property type="entry name" value="MoaB/Mog-like_dom_sf"/>
</dbReference>
<gene>
    <name evidence="3" type="ordered locus">Ocepr_0120</name>
</gene>
<evidence type="ECO:0000313" key="4">
    <source>
        <dbReference type="Proteomes" id="UP000008722"/>
    </source>
</evidence>
<dbReference type="Pfam" id="PF02464">
    <property type="entry name" value="CinA"/>
    <property type="match status" value="1"/>
</dbReference>
<dbReference type="SUPFAM" id="SSF142433">
    <property type="entry name" value="CinA-like"/>
    <property type="match status" value="1"/>
</dbReference>